<proteinExistence type="predicted"/>
<dbReference type="InterPro" id="IPR028994">
    <property type="entry name" value="Integrin_alpha_N"/>
</dbReference>
<evidence type="ECO:0000313" key="3">
    <source>
        <dbReference type="Proteomes" id="UP000261520"/>
    </source>
</evidence>
<feature type="repeat" description="FG-GAP" evidence="1">
    <location>
        <begin position="38"/>
        <end position="104"/>
    </location>
</feature>
<reference evidence="2" key="2">
    <citation type="submission" date="2025-09" db="UniProtKB">
        <authorList>
            <consortium name="Ensembl"/>
        </authorList>
    </citation>
    <scope>IDENTIFICATION</scope>
</reference>
<dbReference type="GO" id="GO:0033627">
    <property type="term" value="P:cell adhesion mediated by integrin"/>
    <property type="evidence" value="ECO:0007669"/>
    <property type="project" value="TreeGrafter"/>
</dbReference>
<dbReference type="GO" id="GO:0008305">
    <property type="term" value="C:integrin complex"/>
    <property type="evidence" value="ECO:0007669"/>
    <property type="project" value="TreeGrafter"/>
</dbReference>
<dbReference type="PANTHER" id="PTHR23220">
    <property type="entry name" value="INTEGRIN ALPHA"/>
    <property type="match status" value="1"/>
</dbReference>
<evidence type="ECO:0000256" key="1">
    <source>
        <dbReference type="PROSITE-ProRule" id="PRU00803"/>
    </source>
</evidence>
<dbReference type="GO" id="GO:0009897">
    <property type="term" value="C:external side of plasma membrane"/>
    <property type="evidence" value="ECO:0007669"/>
    <property type="project" value="TreeGrafter"/>
</dbReference>
<name>A0A3B3ZKD9_9GOBI</name>
<protein>
    <submittedName>
        <fullName evidence="2">Uncharacterized protein</fullName>
    </submittedName>
</protein>
<dbReference type="Gene3D" id="2.130.10.130">
    <property type="entry name" value="Integrin alpha, N-terminal"/>
    <property type="match status" value="1"/>
</dbReference>
<accession>A0A3B3ZKD9</accession>
<dbReference type="InterPro" id="IPR013519">
    <property type="entry name" value="Int_alpha_beta-p"/>
</dbReference>
<dbReference type="SUPFAM" id="SSF69318">
    <property type="entry name" value="Integrin alpha N-terminal domain"/>
    <property type="match status" value="1"/>
</dbReference>
<keyword evidence="3" id="KW-1185">Reference proteome</keyword>
<evidence type="ECO:0000313" key="2">
    <source>
        <dbReference type="Ensembl" id="ENSPMGP00000005083.1"/>
    </source>
</evidence>
<dbReference type="GO" id="GO:0007229">
    <property type="term" value="P:integrin-mediated signaling pathway"/>
    <property type="evidence" value="ECO:0007669"/>
    <property type="project" value="TreeGrafter"/>
</dbReference>
<dbReference type="PANTHER" id="PTHR23220:SF89">
    <property type="entry name" value="INTEGRIN ALPHA-3"/>
    <property type="match status" value="1"/>
</dbReference>
<dbReference type="SMART" id="SM00191">
    <property type="entry name" value="Int_alpha"/>
    <property type="match status" value="1"/>
</dbReference>
<reference evidence="2" key="1">
    <citation type="submission" date="2025-08" db="UniProtKB">
        <authorList>
            <consortium name="Ensembl"/>
        </authorList>
    </citation>
    <scope>IDENTIFICATION</scope>
</reference>
<dbReference type="AlphaFoldDB" id="A0A3B3ZKD9"/>
<dbReference type="GO" id="GO:0005178">
    <property type="term" value="F:integrin binding"/>
    <property type="evidence" value="ECO:0007669"/>
    <property type="project" value="TreeGrafter"/>
</dbReference>
<dbReference type="GO" id="GO:0050900">
    <property type="term" value="P:leukocyte migration"/>
    <property type="evidence" value="ECO:0007669"/>
    <property type="project" value="TreeGrafter"/>
</dbReference>
<sequence>TGGTFACAPLRFKMTLKLLTVVALYHGTLLCCGFNIDERFPVIKEGFTKGSFFGFSVALHQQTEGTRKYLLLAGAPKEKASSLPNVNETGAVYSCPITTDSNDCTRMDLLTSTNPSEMVEGMWLGVTVATQRDQQPGRVLVG</sequence>
<dbReference type="Proteomes" id="UP000261520">
    <property type="component" value="Unplaced"/>
</dbReference>
<dbReference type="GO" id="GO:0007160">
    <property type="term" value="P:cell-matrix adhesion"/>
    <property type="evidence" value="ECO:0007669"/>
    <property type="project" value="TreeGrafter"/>
</dbReference>
<organism evidence="2 3">
    <name type="scientific">Periophthalmus magnuspinnatus</name>
    <dbReference type="NCBI Taxonomy" id="409849"/>
    <lineage>
        <taxon>Eukaryota</taxon>
        <taxon>Metazoa</taxon>
        <taxon>Chordata</taxon>
        <taxon>Craniata</taxon>
        <taxon>Vertebrata</taxon>
        <taxon>Euteleostomi</taxon>
        <taxon>Actinopterygii</taxon>
        <taxon>Neopterygii</taxon>
        <taxon>Teleostei</taxon>
        <taxon>Neoteleostei</taxon>
        <taxon>Acanthomorphata</taxon>
        <taxon>Gobiaria</taxon>
        <taxon>Gobiiformes</taxon>
        <taxon>Gobioidei</taxon>
        <taxon>Gobiidae</taxon>
        <taxon>Oxudercinae</taxon>
        <taxon>Periophthalmus</taxon>
    </lineage>
</organism>
<dbReference type="Ensembl" id="ENSPMGT00000005391.1">
    <property type="protein sequence ID" value="ENSPMGP00000005083.1"/>
    <property type="gene ID" value="ENSPMGG00000004284.1"/>
</dbReference>
<dbReference type="PROSITE" id="PS51470">
    <property type="entry name" value="FG_GAP"/>
    <property type="match status" value="1"/>
</dbReference>
<dbReference type="GO" id="GO:0098609">
    <property type="term" value="P:cell-cell adhesion"/>
    <property type="evidence" value="ECO:0007669"/>
    <property type="project" value="TreeGrafter"/>
</dbReference>